<protein>
    <submittedName>
        <fullName evidence="1">Uncharacterized protein</fullName>
    </submittedName>
</protein>
<reference evidence="1" key="2">
    <citation type="submission" date="2020-11" db="EMBL/GenBank/DDBJ databases">
        <authorList>
            <consortium name="DOE Joint Genome Institute"/>
            <person name="Kuo A."/>
            <person name="Miyauchi S."/>
            <person name="Kiss E."/>
            <person name="Drula E."/>
            <person name="Kohler A."/>
            <person name="Sanchez-Garcia M."/>
            <person name="Andreopoulos B."/>
            <person name="Barry K.W."/>
            <person name="Bonito G."/>
            <person name="Buee M."/>
            <person name="Carver A."/>
            <person name="Chen C."/>
            <person name="Cichocki N."/>
            <person name="Clum A."/>
            <person name="Culley D."/>
            <person name="Crous P.W."/>
            <person name="Fauchery L."/>
            <person name="Girlanda M."/>
            <person name="Hayes R."/>
            <person name="Keri Z."/>
            <person name="Labutti K."/>
            <person name="Lipzen A."/>
            <person name="Lombard V."/>
            <person name="Magnuson J."/>
            <person name="Maillard F."/>
            <person name="Morin E."/>
            <person name="Murat C."/>
            <person name="Nolan M."/>
            <person name="Ohm R."/>
            <person name="Pangilinan J."/>
            <person name="Pereira M."/>
            <person name="Perotto S."/>
            <person name="Peter M."/>
            <person name="Riley R."/>
            <person name="Sitrit Y."/>
            <person name="Stielow B."/>
            <person name="Szollosi G."/>
            <person name="Zifcakova L."/>
            <person name="Stursova M."/>
            <person name="Spatafora J.W."/>
            <person name="Tedersoo L."/>
            <person name="Vaario L.-M."/>
            <person name="Yamada A."/>
            <person name="Yan M."/>
            <person name="Wang P."/>
            <person name="Xu J."/>
            <person name="Bruns T."/>
            <person name="Baldrian P."/>
            <person name="Vilgalys R."/>
            <person name="Henrissat B."/>
            <person name="Grigoriev I.V."/>
            <person name="Hibbett D."/>
            <person name="Nagy L.G."/>
            <person name="Martin F.M."/>
        </authorList>
    </citation>
    <scope>NUCLEOTIDE SEQUENCE</scope>
    <source>
        <strain evidence="1">UH-Tt-Lm1</strain>
    </source>
</reference>
<dbReference type="AlphaFoldDB" id="A0A9P6HN01"/>
<evidence type="ECO:0000313" key="1">
    <source>
        <dbReference type="EMBL" id="KAF9789805.1"/>
    </source>
</evidence>
<organism evidence="1 2">
    <name type="scientific">Thelephora terrestris</name>
    <dbReference type="NCBI Taxonomy" id="56493"/>
    <lineage>
        <taxon>Eukaryota</taxon>
        <taxon>Fungi</taxon>
        <taxon>Dikarya</taxon>
        <taxon>Basidiomycota</taxon>
        <taxon>Agaricomycotina</taxon>
        <taxon>Agaricomycetes</taxon>
        <taxon>Thelephorales</taxon>
        <taxon>Thelephoraceae</taxon>
        <taxon>Thelephora</taxon>
    </lineage>
</organism>
<name>A0A9P6HN01_9AGAM</name>
<dbReference type="OrthoDB" id="10412672at2759"/>
<dbReference type="Proteomes" id="UP000736335">
    <property type="component" value="Unassembled WGS sequence"/>
</dbReference>
<gene>
    <name evidence="1" type="ORF">BJ322DRAFT_558359</name>
</gene>
<accession>A0A9P6HN01</accession>
<evidence type="ECO:0000313" key="2">
    <source>
        <dbReference type="Proteomes" id="UP000736335"/>
    </source>
</evidence>
<dbReference type="EMBL" id="WIUZ02000003">
    <property type="protein sequence ID" value="KAF9789805.1"/>
    <property type="molecule type" value="Genomic_DNA"/>
</dbReference>
<sequence length="507" mass="57542">MDSYCISWMLETSLDRDFNLIVFELLMATFTFRTSDPTILINCFNVLAGCVTTIGNRAVVTRGSERLAEMAITCFLTLLSHFLVIVPGSSVVEDVRQRYRRTFPPSTSFRDLQSSTTMAVIPHLFYSSAHGRRQIRWDNFRPSLPEHGSVVRGLLLIAWSEHRRRGEFKKVPRWILRFVLRSLSQETLPPDDIIADSLLIVGVDLGYSISESDILTPDKGMQLETITSSIASRLVNAAQDPNAILSKYKAITALFPYAARRGQEGDPQLLDAFLCAVKHFPCTSQWTRRYIRPVIPRLLAGGSPITLKRAAILALPHLELAWLDSTDICTFIEVWTSAADALEDMEGVCEAVVDVLLQMAFFHSVRAHITPKLWSWLNKRPCLPPRCRGRLLCSIGSNVLPAVRSRKDAKLLTSYLITMWSEWDCAGEWAFEGMREVLWEEYCRDGGLEDCRKDLIARLNFVLGELGRGLEYLRMRHPDMRPDEFGVIKERYGELKRILVQGAVGQR</sequence>
<proteinExistence type="predicted"/>
<comment type="caution">
    <text evidence="1">The sequence shown here is derived from an EMBL/GenBank/DDBJ whole genome shotgun (WGS) entry which is preliminary data.</text>
</comment>
<keyword evidence="2" id="KW-1185">Reference proteome</keyword>
<reference evidence="1" key="1">
    <citation type="journal article" date="2020" name="Nat. Commun.">
        <title>Large-scale genome sequencing of mycorrhizal fungi provides insights into the early evolution of symbiotic traits.</title>
        <authorList>
            <person name="Miyauchi S."/>
            <person name="Kiss E."/>
            <person name="Kuo A."/>
            <person name="Drula E."/>
            <person name="Kohler A."/>
            <person name="Sanchez-Garcia M."/>
            <person name="Morin E."/>
            <person name="Andreopoulos B."/>
            <person name="Barry K.W."/>
            <person name="Bonito G."/>
            <person name="Buee M."/>
            <person name="Carver A."/>
            <person name="Chen C."/>
            <person name="Cichocki N."/>
            <person name="Clum A."/>
            <person name="Culley D."/>
            <person name="Crous P.W."/>
            <person name="Fauchery L."/>
            <person name="Girlanda M."/>
            <person name="Hayes R.D."/>
            <person name="Keri Z."/>
            <person name="LaButti K."/>
            <person name="Lipzen A."/>
            <person name="Lombard V."/>
            <person name="Magnuson J."/>
            <person name="Maillard F."/>
            <person name="Murat C."/>
            <person name="Nolan M."/>
            <person name="Ohm R.A."/>
            <person name="Pangilinan J."/>
            <person name="Pereira M.F."/>
            <person name="Perotto S."/>
            <person name="Peter M."/>
            <person name="Pfister S."/>
            <person name="Riley R."/>
            <person name="Sitrit Y."/>
            <person name="Stielow J.B."/>
            <person name="Szollosi G."/>
            <person name="Zifcakova L."/>
            <person name="Stursova M."/>
            <person name="Spatafora J.W."/>
            <person name="Tedersoo L."/>
            <person name="Vaario L.M."/>
            <person name="Yamada A."/>
            <person name="Yan M."/>
            <person name="Wang P."/>
            <person name="Xu J."/>
            <person name="Bruns T."/>
            <person name="Baldrian P."/>
            <person name="Vilgalys R."/>
            <person name="Dunand C."/>
            <person name="Henrissat B."/>
            <person name="Grigoriev I.V."/>
            <person name="Hibbett D."/>
            <person name="Nagy L.G."/>
            <person name="Martin F.M."/>
        </authorList>
    </citation>
    <scope>NUCLEOTIDE SEQUENCE</scope>
    <source>
        <strain evidence="1">UH-Tt-Lm1</strain>
    </source>
</reference>